<organism evidence="3 4">
    <name type="scientific">Tunturiibacter lichenicola</name>
    <dbReference type="NCBI Taxonomy" id="2051959"/>
    <lineage>
        <taxon>Bacteria</taxon>
        <taxon>Pseudomonadati</taxon>
        <taxon>Acidobacteriota</taxon>
        <taxon>Terriglobia</taxon>
        <taxon>Terriglobales</taxon>
        <taxon>Acidobacteriaceae</taxon>
        <taxon>Tunturiibacter</taxon>
    </lineage>
</organism>
<dbReference type="Gene3D" id="3.90.230.10">
    <property type="entry name" value="Creatinase/methionine aminopeptidase superfamily"/>
    <property type="match status" value="1"/>
</dbReference>
<dbReference type="Proteomes" id="UP000569092">
    <property type="component" value="Unassembled WGS sequence"/>
</dbReference>
<dbReference type="PANTHER" id="PTHR46112">
    <property type="entry name" value="AMINOPEPTIDASE"/>
    <property type="match status" value="1"/>
</dbReference>
<keyword evidence="3" id="KW-0645">Protease</keyword>
<dbReference type="PANTHER" id="PTHR46112:SF3">
    <property type="entry name" value="AMINOPEPTIDASE YPDF"/>
    <property type="match status" value="1"/>
</dbReference>
<evidence type="ECO:0000313" key="3">
    <source>
        <dbReference type="EMBL" id="MBB5345522.1"/>
    </source>
</evidence>
<accession>A0A7W8JCP6</accession>
<proteinExistence type="predicted"/>
<feature type="domain" description="Peptidase M24" evidence="2">
    <location>
        <begin position="173"/>
        <end position="395"/>
    </location>
</feature>
<evidence type="ECO:0000313" key="4">
    <source>
        <dbReference type="Proteomes" id="UP000569092"/>
    </source>
</evidence>
<dbReference type="AlphaFoldDB" id="A0A7W8JCP6"/>
<reference evidence="3 4" key="1">
    <citation type="submission" date="2020-08" db="EMBL/GenBank/DDBJ databases">
        <title>Genomic Encyclopedia of Type Strains, Phase IV (KMG-V): Genome sequencing to study the core and pangenomes of soil and plant-associated prokaryotes.</title>
        <authorList>
            <person name="Whitman W."/>
        </authorList>
    </citation>
    <scope>NUCLEOTIDE SEQUENCE [LARGE SCALE GENOMIC DNA]</scope>
    <source>
        <strain evidence="3 4">M8US30</strain>
    </source>
</reference>
<dbReference type="InterPro" id="IPR050659">
    <property type="entry name" value="Peptidase_M24B"/>
</dbReference>
<dbReference type="SUPFAM" id="SSF55920">
    <property type="entry name" value="Creatinase/aminopeptidase"/>
    <property type="match status" value="1"/>
</dbReference>
<keyword evidence="3" id="KW-0031">Aminopeptidase</keyword>
<feature type="region of interest" description="Disordered" evidence="1">
    <location>
        <begin position="220"/>
        <end position="239"/>
    </location>
</feature>
<sequence length="414" mass="46039">MSDAVTETPSETKFDLARIQQALRENKIDGWLFYDHHHRDPLAYSILCLDPNAHVTRRWFYLIPAHGEPKKLVHRIEAGRLDSLPGTKSVYSSWQELETQIEALLAGQTRLAMQYSPRNAIMYVSMVDAGTIELLRSLGKEIVSSADLVSHFEAVLTDAQLATHYVAQKHTDEILAAAWNEIGTRARSGSGRSDGTDEHAMVQYLQEAMARAGLDWEHGPNVSAGPNSADSHYEPTAASSRPIRKGDFVLIDIWAKLKDDPSAVWYDITWTGVVGREPTEREHLIFSTVRDARDASIKVVQDAFTANQPIAGWQADDASRNVIRKAGFGEWFTHRTGHNIGTVLHGNGAHLDNLETHDERLILPNTCFSVEPGLYFPGPASDPNAFGIRSEIDMIARKGKAEVTGRVQTELVRI</sequence>
<name>A0A7W8JCP6_9BACT</name>
<evidence type="ECO:0000259" key="2">
    <source>
        <dbReference type="Pfam" id="PF00557"/>
    </source>
</evidence>
<protein>
    <submittedName>
        <fullName evidence="3">Xaa-Pro aminopeptidase</fullName>
    </submittedName>
</protein>
<dbReference type="InterPro" id="IPR036005">
    <property type="entry name" value="Creatinase/aminopeptidase-like"/>
</dbReference>
<keyword evidence="3" id="KW-0378">Hydrolase</keyword>
<dbReference type="EMBL" id="JACHDZ010000006">
    <property type="protein sequence ID" value="MBB5345522.1"/>
    <property type="molecule type" value="Genomic_DNA"/>
</dbReference>
<comment type="caution">
    <text evidence="3">The sequence shown here is derived from an EMBL/GenBank/DDBJ whole genome shotgun (WGS) entry which is preliminary data.</text>
</comment>
<dbReference type="GO" id="GO:0004177">
    <property type="term" value="F:aminopeptidase activity"/>
    <property type="evidence" value="ECO:0007669"/>
    <property type="project" value="UniProtKB-KW"/>
</dbReference>
<evidence type="ECO:0000256" key="1">
    <source>
        <dbReference type="SAM" id="MobiDB-lite"/>
    </source>
</evidence>
<dbReference type="InterPro" id="IPR000994">
    <property type="entry name" value="Pept_M24"/>
</dbReference>
<dbReference type="Pfam" id="PF00557">
    <property type="entry name" value="Peptidase_M24"/>
    <property type="match status" value="1"/>
</dbReference>
<gene>
    <name evidence="3" type="ORF">HDF10_003516</name>
</gene>